<dbReference type="GO" id="GO:0016651">
    <property type="term" value="F:oxidoreductase activity, acting on NAD(P)H"/>
    <property type="evidence" value="ECO:0007669"/>
    <property type="project" value="InterPro"/>
</dbReference>
<dbReference type="Pfam" id="PF00420">
    <property type="entry name" value="Oxidored_q2"/>
    <property type="match status" value="1"/>
</dbReference>
<keyword evidence="3" id="KW-0813">Transport</keyword>
<keyword evidence="5 7" id="KW-1133">Transmembrane helix</keyword>
<dbReference type="GO" id="GO:0030964">
    <property type="term" value="C:NADH dehydrogenase complex"/>
    <property type="evidence" value="ECO:0007669"/>
    <property type="project" value="TreeGrafter"/>
</dbReference>
<evidence type="ECO:0000256" key="4">
    <source>
        <dbReference type="ARBA" id="ARBA00022692"/>
    </source>
</evidence>
<comment type="caution">
    <text evidence="8">The sequence shown here is derived from an EMBL/GenBank/DDBJ whole genome shotgun (WGS) entry which is preliminary data.</text>
</comment>
<accession>A0A7C1GTQ1</accession>
<dbReference type="Gene3D" id="1.10.287.3510">
    <property type="match status" value="1"/>
</dbReference>
<keyword evidence="8" id="KW-0560">Oxidoreductase</keyword>
<evidence type="ECO:0000256" key="6">
    <source>
        <dbReference type="ARBA" id="ARBA00023136"/>
    </source>
</evidence>
<evidence type="ECO:0000256" key="3">
    <source>
        <dbReference type="ARBA" id="ARBA00022448"/>
    </source>
</evidence>
<dbReference type="InterPro" id="IPR039428">
    <property type="entry name" value="NUOK/Mnh_C1-like"/>
</dbReference>
<evidence type="ECO:0000313" key="8">
    <source>
        <dbReference type="EMBL" id="HDP16213.1"/>
    </source>
</evidence>
<name>A0A7C1GTQ1_9CREN</name>
<dbReference type="GO" id="GO:0042773">
    <property type="term" value="P:ATP synthesis coupled electron transport"/>
    <property type="evidence" value="ECO:0007669"/>
    <property type="project" value="InterPro"/>
</dbReference>
<feature type="transmembrane region" description="Helical" evidence="7">
    <location>
        <begin position="6"/>
        <end position="24"/>
    </location>
</feature>
<dbReference type="PANTHER" id="PTHR11434:SF16">
    <property type="entry name" value="NADH-UBIQUINONE OXIDOREDUCTASE CHAIN 4L"/>
    <property type="match status" value="1"/>
</dbReference>
<evidence type="ECO:0000256" key="7">
    <source>
        <dbReference type="SAM" id="Phobius"/>
    </source>
</evidence>
<evidence type="ECO:0000256" key="5">
    <source>
        <dbReference type="ARBA" id="ARBA00022989"/>
    </source>
</evidence>
<organism evidence="8">
    <name type="scientific">Thermofilum adornatum</name>
    <dbReference type="NCBI Taxonomy" id="1365176"/>
    <lineage>
        <taxon>Archaea</taxon>
        <taxon>Thermoproteota</taxon>
        <taxon>Thermoprotei</taxon>
        <taxon>Thermofilales</taxon>
        <taxon>Thermofilaceae</taxon>
        <taxon>Thermofilum</taxon>
    </lineage>
</organism>
<evidence type="ECO:0000256" key="1">
    <source>
        <dbReference type="ARBA" id="ARBA00004141"/>
    </source>
</evidence>
<reference evidence="8" key="1">
    <citation type="journal article" date="2020" name="mSystems">
        <title>Genome- and Community-Level Interaction Insights into Carbon Utilization and Element Cycling Functions of Hydrothermarchaeota in Hydrothermal Sediment.</title>
        <authorList>
            <person name="Zhou Z."/>
            <person name="Liu Y."/>
            <person name="Xu W."/>
            <person name="Pan J."/>
            <person name="Luo Z.H."/>
            <person name="Li M."/>
        </authorList>
    </citation>
    <scope>NUCLEOTIDE SEQUENCE [LARGE SCALE GENOMIC DNA]</scope>
    <source>
        <strain evidence="8">SpSt-116</strain>
    </source>
</reference>
<dbReference type="InterPro" id="IPR001133">
    <property type="entry name" value="NADH_UbQ_OxRdtase_chain4L/K"/>
</dbReference>
<keyword evidence="6 7" id="KW-0472">Membrane</keyword>
<dbReference type="EMBL" id="DSAY01000201">
    <property type="protein sequence ID" value="HDP16213.1"/>
    <property type="molecule type" value="Genomic_DNA"/>
</dbReference>
<keyword evidence="4 7" id="KW-0812">Transmembrane</keyword>
<feature type="transmembrane region" description="Helical" evidence="7">
    <location>
        <begin position="59"/>
        <end position="83"/>
    </location>
</feature>
<dbReference type="PANTHER" id="PTHR11434">
    <property type="entry name" value="NADH-UBIQUINONE OXIDOREDUCTASE SUBUNIT ND4L"/>
    <property type="match status" value="1"/>
</dbReference>
<comment type="subcellular location">
    <subcellularLocation>
        <location evidence="1">Membrane</location>
        <topology evidence="1">Multi-pass membrane protein</topology>
    </subcellularLocation>
</comment>
<sequence length="99" mass="10777">MNDLIFLVVSSMLFSIGLVGAVIHRSAVRVMISLEIMFNGVLLALLTLSRYFNPLGGSILALYAIALSSVEVGLLISVFILLYRRSKSLDVYEIVGLGE</sequence>
<dbReference type="HAMAP" id="MF_01456">
    <property type="entry name" value="NDH1_NuoK"/>
    <property type="match status" value="1"/>
</dbReference>
<dbReference type="AlphaFoldDB" id="A0A7C1GTQ1"/>
<gene>
    <name evidence="8" type="primary">nuoK</name>
    <name evidence="8" type="ORF">ENN26_10665</name>
</gene>
<dbReference type="EC" id="1.6.5.11" evidence="8"/>
<proteinExistence type="inferred from homology"/>
<comment type="similarity">
    <text evidence="2">Belongs to the complex I subunit 4L family.</text>
</comment>
<evidence type="ECO:0000256" key="2">
    <source>
        <dbReference type="ARBA" id="ARBA00010519"/>
    </source>
</evidence>
<dbReference type="NCBIfam" id="NF004320">
    <property type="entry name" value="PRK05715.1-2"/>
    <property type="match status" value="1"/>
</dbReference>
<feature type="transmembrane region" description="Helical" evidence="7">
    <location>
        <begin position="36"/>
        <end position="53"/>
    </location>
</feature>
<protein>
    <submittedName>
        <fullName evidence="8">NADH-quinone oxidoreductase subunit NuoK</fullName>
        <ecNumber evidence="8">1.6.5.11</ecNumber>
    </submittedName>
</protein>